<dbReference type="SUPFAM" id="SSF52467">
    <property type="entry name" value="DHS-like NAD/FAD-binding domain"/>
    <property type="match status" value="1"/>
</dbReference>
<evidence type="ECO:0000259" key="2">
    <source>
        <dbReference type="SMART" id="SM00893"/>
    </source>
</evidence>
<dbReference type="PANTHER" id="PTHR43153:SF1">
    <property type="entry name" value="ELECTRON TRANSFER FLAVOPROTEIN SUBUNIT ALPHA, MITOCHONDRIAL"/>
    <property type="match status" value="1"/>
</dbReference>
<sequence>MMNNLINNTYKSGDLWVFIEINNKKIEEVSIELLTPGKNLAEKIGCKLVAVIIGYENNMFLDEIKSFGVDEIINIDNIVFKQYSTANYTDVFYKLIKKYNPQGILFGGTFIGKDFAPRLASRCKTGLTAECTDISFSKIENSIIWTRPGYGGNLMADIICKYKRPQLGTIRQGVFKKPKKTTNTNVKIIDENINIDVEHDKVKFLQKIENKKATITKIEYSDILVGIGNGVANSANMVDGLDLIYDFAEEIGADIGGSRGAVKSKLISEKYLIGMSGKTVSPKLYIACGISGALQHIVGIGGAKCIVAINNNPQAPIFNYADYGIVGDVYEVLPLLLDELKSYKIKALE</sequence>
<dbReference type="EC" id="1.3.1.108" evidence="3"/>
<keyword evidence="4" id="KW-1185">Reference proteome</keyword>
<accession>A0ABZ3FJY7</accession>
<reference evidence="3 4" key="1">
    <citation type="submission" date="2024-04" db="EMBL/GenBank/DDBJ databases">
        <title>Isolation and characterization of novel acetogenic strains of the genera Terrisporobacter and Acetoanaerobium.</title>
        <authorList>
            <person name="Boeer T."/>
            <person name="Schueler M.A."/>
            <person name="Lueschen A."/>
            <person name="Eysell L."/>
            <person name="Droege J."/>
            <person name="Heinemann M."/>
            <person name="Engelhardt L."/>
            <person name="Basen M."/>
            <person name="Daniel R."/>
        </authorList>
    </citation>
    <scope>NUCLEOTIDE SEQUENCE [LARGE SCALE GENOMIC DNA]</scope>
    <source>
        <strain evidence="3 4">ELB</strain>
    </source>
</reference>
<gene>
    <name evidence="3" type="primary">carE_3</name>
    <name evidence="3" type="ORF">TPELB_33120</name>
</gene>
<dbReference type="RefSeq" id="WP_343337928.1">
    <property type="nucleotide sequence ID" value="NZ_CP154622.1"/>
</dbReference>
<dbReference type="PANTHER" id="PTHR43153">
    <property type="entry name" value="ELECTRON TRANSFER FLAVOPROTEIN ALPHA"/>
    <property type="match status" value="1"/>
</dbReference>
<comment type="similarity">
    <text evidence="1">Belongs to the ETF alpha-subunit/FixB family.</text>
</comment>
<dbReference type="InterPro" id="IPR029035">
    <property type="entry name" value="DHS-like_NAD/FAD-binding_dom"/>
</dbReference>
<dbReference type="Proteomes" id="UP001477947">
    <property type="component" value="Chromosome"/>
</dbReference>
<dbReference type="InterPro" id="IPR014729">
    <property type="entry name" value="Rossmann-like_a/b/a_fold"/>
</dbReference>
<dbReference type="CDD" id="cd01715">
    <property type="entry name" value="ETF_alpha"/>
    <property type="match status" value="1"/>
</dbReference>
<dbReference type="InterPro" id="IPR033947">
    <property type="entry name" value="ETF_alpha_N"/>
</dbReference>
<name>A0ABZ3FJY7_9FIRM</name>
<dbReference type="Gene3D" id="3.40.50.620">
    <property type="entry name" value="HUPs"/>
    <property type="match status" value="1"/>
</dbReference>
<organism evidence="3 4">
    <name type="scientific">Terrisporobacter petrolearius</name>
    <dbReference type="NCBI Taxonomy" id="1460447"/>
    <lineage>
        <taxon>Bacteria</taxon>
        <taxon>Bacillati</taxon>
        <taxon>Bacillota</taxon>
        <taxon>Clostridia</taxon>
        <taxon>Peptostreptococcales</taxon>
        <taxon>Peptostreptococcaceae</taxon>
        <taxon>Terrisporobacter</taxon>
    </lineage>
</organism>
<evidence type="ECO:0000256" key="1">
    <source>
        <dbReference type="ARBA" id="ARBA00005817"/>
    </source>
</evidence>
<dbReference type="Pfam" id="PF00766">
    <property type="entry name" value="ETF_alpha"/>
    <property type="match status" value="1"/>
</dbReference>
<proteinExistence type="inferred from homology"/>
<dbReference type="EMBL" id="CP154622">
    <property type="protein sequence ID" value="XAM42997.1"/>
    <property type="molecule type" value="Genomic_DNA"/>
</dbReference>
<dbReference type="InterPro" id="IPR014730">
    <property type="entry name" value="ETF_a/b_N"/>
</dbReference>
<keyword evidence="3" id="KW-0560">Oxidoreductase</keyword>
<evidence type="ECO:0000313" key="4">
    <source>
        <dbReference type="Proteomes" id="UP001477947"/>
    </source>
</evidence>
<dbReference type="GO" id="GO:0016491">
    <property type="term" value="F:oxidoreductase activity"/>
    <property type="evidence" value="ECO:0007669"/>
    <property type="project" value="UniProtKB-KW"/>
</dbReference>
<dbReference type="InterPro" id="IPR014731">
    <property type="entry name" value="ETF_asu_C"/>
</dbReference>
<dbReference type="SMART" id="SM00893">
    <property type="entry name" value="ETF"/>
    <property type="match status" value="1"/>
</dbReference>
<feature type="domain" description="Electron transfer flavoprotein alpha/beta-subunit N-terminal" evidence="2">
    <location>
        <begin position="15"/>
        <end position="201"/>
    </location>
</feature>
<dbReference type="SUPFAM" id="SSF52402">
    <property type="entry name" value="Adenine nucleotide alpha hydrolases-like"/>
    <property type="match status" value="1"/>
</dbReference>
<protein>
    <submittedName>
        <fullName evidence="3">Caffeyl-CoA reductase-Etf complex subunit CarE</fullName>
        <ecNumber evidence="3">1.3.1.108</ecNumber>
    </submittedName>
</protein>
<dbReference type="InterPro" id="IPR001308">
    <property type="entry name" value="ETF_a/FixB"/>
</dbReference>
<dbReference type="PIRSF" id="PIRSF000089">
    <property type="entry name" value="Electra_flavoP_a"/>
    <property type="match status" value="1"/>
</dbReference>
<dbReference type="Gene3D" id="3.40.50.1220">
    <property type="entry name" value="TPP-binding domain"/>
    <property type="match status" value="1"/>
</dbReference>
<evidence type="ECO:0000313" key="3">
    <source>
        <dbReference type="EMBL" id="XAM42997.1"/>
    </source>
</evidence>
<dbReference type="Pfam" id="PF01012">
    <property type="entry name" value="ETF"/>
    <property type="match status" value="1"/>
</dbReference>